<dbReference type="SMART" id="SM00028">
    <property type="entry name" value="TPR"/>
    <property type="match status" value="4"/>
</dbReference>
<reference evidence="5" key="1">
    <citation type="journal article" date="2023" name="Mol. Phylogenet. Evol.">
        <title>Genome-scale phylogeny and comparative genomics of the fungal order Sordariales.</title>
        <authorList>
            <person name="Hensen N."/>
            <person name="Bonometti L."/>
            <person name="Westerberg I."/>
            <person name="Brannstrom I.O."/>
            <person name="Guillou S."/>
            <person name="Cros-Aarteil S."/>
            <person name="Calhoun S."/>
            <person name="Haridas S."/>
            <person name="Kuo A."/>
            <person name="Mondo S."/>
            <person name="Pangilinan J."/>
            <person name="Riley R."/>
            <person name="LaButti K."/>
            <person name="Andreopoulos B."/>
            <person name="Lipzen A."/>
            <person name="Chen C."/>
            <person name="Yan M."/>
            <person name="Daum C."/>
            <person name="Ng V."/>
            <person name="Clum A."/>
            <person name="Steindorff A."/>
            <person name="Ohm R.A."/>
            <person name="Martin F."/>
            <person name="Silar P."/>
            <person name="Natvig D.O."/>
            <person name="Lalanne C."/>
            <person name="Gautier V."/>
            <person name="Ament-Velasquez S.L."/>
            <person name="Kruys A."/>
            <person name="Hutchinson M.I."/>
            <person name="Powell A.J."/>
            <person name="Barry K."/>
            <person name="Miller A.N."/>
            <person name="Grigoriev I.V."/>
            <person name="Debuchy R."/>
            <person name="Gladieux P."/>
            <person name="Hiltunen Thoren M."/>
            <person name="Johannesson H."/>
        </authorList>
    </citation>
    <scope>NUCLEOTIDE SEQUENCE</scope>
    <source>
        <strain evidence="5">CBS 990.96</strain>
    </source>
</reference>
<evidence type="ECO:0000259" key="2">
    <source>
        <dbReference type="Pfam" id="PF00931"/>
    </source>
</evidence>
<dbReference type="Gene3D" id="3.40.50.300">
    <property type="entry name" value="P-loop containing nucleotide triphosphate hydrolases"/>
    <property type="match status" value="1"/>
</dbReference>
<proteinExistence type="predicted"/>
<dbReference type="InterPro" id="IPR027417">
    <property type="entry name" value="P-loop_NTPase"/>
</dbReference>
<keyword evidence="6" id="KW-1185">Reference proteome</keyword>
<evidence type="ECO:0000259" key="3">
    <source>
        <dbReference type="Pfam" id="PF24809"/>
    </source>
</evidence>
<dbReference type="InterPro" id="IPR056681">
    <property type="entry name" value="DUF7779"/>
</dbReference>
<dbReference type="Pfam" id="PF24809">
    <property type="entry name" value="DUF7708"/>
    <property type="match status" value="1"/>
</dbReference>
<feature type="domain" description="DUF7708" evidence="3">
    <location>
        <begin position="109"/>
        <end position="218"/>
    </location>
</feature>
<feature type="compositionally biased region" description="Polar residues" evidence="1">
    <location>
        <begin position="932"/>
        <end position="946"/>
    </location>
</feature>
<gene>
    <name evidence="5" type="ORF">QBC38DRAFT_461780</name>
</gene>
<dbReference type="InterPro" id="IPR019734">
    <property type="entry name" value="TPR_rpt"/>
</dbReference>
<dbReference type="Pfam" id="PF25000">
    <property type="entry name" value="DUF7779"/>
    <property type="match status" value="1"/>
</dbReference>
<dbReference type="InterPro" id="IPR011990">
    <property type="entry name" value="TPR-like_helical_dom_sf"/>
</dbReference>
<feature type="domain" description="DUF7779" evidence="4">
    <location>
        <begin position="508"/>
        <end position="597"/>
    </location>
</feature>
<evidence type="ECO:0000259" key="4">
    <source>
        <dbReference type="Pfam" id="PF25000"/>
    </source>
</evidence>
<name>A0AAN6YMB1_9PEZI</name>
<dbReference type="PANTHER" id="PTHR35205">
    <property type="entry name" value="NB-ARC AND TPR DOMAIN PROTEIN"/>
    <property type="match status" value="1"/>
</dbReference>
<dbReference type="AlphaFoldDB" id="A0AAN6YMB1"/>
<comment type="caution">
    <text evidence="5">The sequence shown here is derived from an EMBL/GenBank/DDBJ whole genome shotgun (WGS) entry which is preliminary data.</text>
</comment>
<dbReference type="EMBL" id="MU865578">
    <property type="protein sequence ID" value="KAK4221160.1"/>
    <property type="molecule type" value="Genomic_DNA"/>
</dbReference>
<feature type="region of interest" description="Disordered" evidence="1">
    <location>
        <begin position="1"/>
        <end position="20"/>
    </location>
</feature>
<evidence type="ECO:0000313" key="6">
    <source>
        <dbReference type="Proteomes" id="UP001301958"/>
    </source>
</evidence>
<dbReference type="InterPro" id="IPR002182">
    <property type="entry name" value="NB-ARC"/>
</dbReference>
<reference evidence="5" key="2">
    <citation type="submission" date="2023-05" db="EMBL/GenBank/DDBJ databases">
        <authorList>
            <consortium name="Lawrence Berkeley National Laboratory"/>
            <person name="Steindorff A."/>
            <person name="Hensen N."/>
            <person name="Bonometti L."/>
            <person name="Westerberg I."/>
            <person name="Brannstrom I.O."/>
            <person name="Guillou S."/>
            <person name="Cros-Aarteil S."/>
            <person name="Calhoun S."/>
            <person name="Haridas S."/>
            <person name="Kuo A."/>
            <person name="Mondo S."/>
            <person name="Pangilinan J."/>
            <person name="Riley R."/>
            <person name="Labutti K."/>
            <person name="Andreopoulos B."/>
            <person name="Lipzen A."/>
            <person name="Chen C."/>
            <person name="Yanf M."/>
            <person name="Daum C."/>
            <person name="Ng V."/>
            <person name="Clum A."/>
            <person name="Ohm R."/>
            <person name="Martin F."/>
            <person name="Silar P."/>
            <person name="Natvig D."/>
            <person name="Lalanne C."/>
            <person name="Gautier V."/>
            <person name="Ament-Velasquez S.L."/>
            <person name="Kruys A."/>
            <person name="Hutchinson M.I."/>
            <person name="Powell A.J."/>
            <person name="Barry K."/>
            <person name="Miller A.N."/>
            <person name="Grigoriev I.V."/>
            <person name="Debuchy R."/>
            <person name="Gladieux P."/>
            <person name="Thoren M.H."/>
            <person name="Johannesson H."/>
        </authorList>
    </citation>
    <scope>NUCLEOTIDE SEQUENCE</scope>
    <source>
        <strain evidence="5">CBS 990.96</strain>
    </source>
</reference>
<evidence type="ECO:0000313" key="5">
    <source>
        <dbReference type="EMBL" id="KAK4221160.1"/>
    </source>
</evidence>
<dbReference type="GO" id="GO:0043531">
    <property type="term" value="F:ADP binding"/>
    <property type="evidence" value="ECO:0007669"/>
    <property type="project" value="InterPro"/>
</dbReference>
<organism evidence="5 6">
    <name type="scientific">Podospora fimiseda</name>
    <dbReference type="NCBI Taxonomy" id="252190"/>
    <lineage>
        <taxon>Eukaryota</taxon>
        <taxon>Fungi</taxon>
        <taxon>Dikarya</taxon>
        <taxon>Ascomycota</taxon>
        <taxon>Pezizomycotina</taxon>
        <taxon>Sordariomycetes</taxon>
        <taxon>Sordariomycetidae</taxon>
        <taxon>Sordariales</taxon>
        <taxon>Podosporaceae</taxon>
        <taxon>Podospora</taxon>
    </lineage>
</organism>
<protein>
    <recommendedName>
        <fullName evidence="7">NB-ARC domain-containing protein</fullName>
    </recommendedName>
</protein>
<dbReference type="Pfam" id="PF13374">
    <property type="entry name" value="TPR_10"/>
    <property type="match status" value="1"/>
</dbReference>
<dbReference type="Gene3D" id="1.25.40.10">
    <property type="entry name" value="Tetratricopeptide repeat domain"/>
    <property type="match status" value="2"/>
</dbReference>
<accession>A0AAN6YMB1</accession>
<feature type="domain" description="NB-ARC" evidence="2">
    <location>
        <begin position="287"/>
        <end position="428"/>
    </location>
</feature>
<dbReference type="InterPro" id="IPR056125">
    <property type="entry name" value="DUF7708"/>
</dbReference>
<evidence type="ECO:0008006" key="7">
    <source>
        <dbReference type="Google" id="ProtNLM"/>
    </source>
</evidence>
<feature type="region of interest" description="Disordered" evidence="1">
    <location>
        <begin position="932"/>
        <end position="981"/>
    </location>
</feature>
<dbReference type="PRINTS" id="PR00364">
    <property type="entry name" value="DISEASERSIST"/>
</dbReference>
<dbReference type="Proteomes" id="UP001301958">
    <property type="component" value="Unassembled WGS sequence"/>
</dbReference>
<evidence type="ECO:0000256" key="1">
    <source>
        <dbReference type="SAM" id="MobiDB-lite"/>
    </source>
</evidence>
<dbReference type="SUPFAM" id="SSF48452">
    <property type="entry name" value="TPR-like"/>
    <property type="match status" value="1"/>
</dbReference>
<dbReference type="Pfam" id="PF00931">
    <property type="entry name" value="NB-ARC"/>
    <property type="match status" value="1"/>
</dbReference>
<feature type="compositionally biased region" description="Basic and acidic residues" evidence="1">
    <location>
        <begin position="963"/>
        <end position="980"/>
    </location>
</feature>
<sequence>MATPSTGHGVQTPDRAQSPTSPIWHAALEKYYSELAKGGVRASLINKDLWNIHSPEELITQIEALAPVRDVRSNAWTRALTQLQPILLSINDFVTIIAWGMGMNGKVAAVLWGSIRLIIKFAQPVLPDIVEMLESLQHSLPRMHKYERELPMTDALENVMFDMYSEIIVFCAHAIAFFRNNPNVARNRSAWSQFSKDFSNVIANVQRHSRRVDEVADLIRLSRETQTAETVVALNKNLQEIKLSDDGDGMKLPCFIIPYGLNLRFLGREVQTSKLRDILDPPAEFSNDSQLRAVGIHGLGGVGKSQLALHYANTSLEKYKVIAWIAAETEIKLFQALSALAIKLGLADTKEDGPQNMQKVRDWLNTTRTPFLLIFDNVDDAGILDQIWPASNRGSIILTTRSPAEASKRAANVLSLESFAPDTRTDILRSLTGTDYTNDEEKGAALAVCELIGGLPLAMVQISGFIRDRGYSYTEFLRIYEKSADRVFAKSDRPVEYDHTLLTTWEISLQNLSDEAARLQNLLSCFDPDLILERLITDTKAEIDDSDFDFVFDELDFGDAVAELIRASMVTRVSSSKALSVHRLVQFAVFLRLSKADRIKYFDLAVRILYYDFPNTWQHRGAHQGHGWASWETCSAILPHVSWLMILFDKYKIKSANTVLWAELVFRAGTYLWEKEQPSLARSFFQFGLRIGGAGDLAVPIAAQAHRLLGHVSLDLAQPRAALAAYQDALTLRSKLEFGRETSPVADVCDSIACAYTEAGDTASAFVYLERATAIHNAHDPSKMARTLAIRSMTCLRAGKPDDALDAISQCWTLQKKTQDEIEKSQYPKHSGDIMLLARIFRSQGKLAEARELASRTINMRRSVYGERGGPRVADSLFTVAMMLHEDMGELTLAAKLLREVVDISGDAPGMKSHLSRALWFLAGVEEKLQKTTSASKQTETTSGGSEQLVGSDFSITSNVNPEELRQRARETRESIPEREWPDEDTDEAFMRLVSWMLW</sequence>
<dbReference type="SUPFAM" id="SSF52540">
    <property type="entry name" value="P-loop containing nucleoside triphosphate hydrolases"/>
    <property type="match status" value="1"/>
</dbReference>
<dbReference type="PANTHER" id="PTHR35205:SF1">
    <property type="entry name" value="ZU5 DOMAIN-CONTAINING PROTEIN"/>
    <property type="match status" value="1"/>
</dbReference>